<evidence type="ECO:0000256" key="6">
    <source>
        <dbReference type="ARBA" id="ARBA00023134"/>
    </source>
</evidence>
<keyword evidence="9" id="KW-0636">Prenylation</keyword>
<evidence type="ECO:0000256" key="7">
    <source>
        <dbReference type="ARBA" id="ARBA00023136"/>
    </source>
</evidence>
<protein>
    <submittedName>
        <fullName evidence="11">p-loop containing nucleoside triphosphate hydrolase protein</fullName>
    </submittedName>
</protein>
<keyword evidence="3" id="KW-1003">Cell membrane</keyword>
<keyword evidence="5" id="KW-0547">Nucleotide-binding</keyword>
<evidence type="ECO:0000256" key="4">
    <source>
        <dbReference type="ARBA" id="ARBA00022481"/>
    </source>
</evidence>
<comment type="caution">
    <text evidence="11">The sequence shown here is derived from an EMBL/GenBank/DDBJ whole genome shotgun (WGS) entry which is preliminary data.</text>
</comment>
<dbReference type="NCBIfam" id="TIGR00231">
    <property type="entry name" value="small_GTP"/>
    <property type="match status" value="1"/>
</dbReference>
<proteinExistence type="inferred from homology"/>
<dbReference type="Gene3D" id="3.40.50.300">
    <property type="entry name" value="P-loop containing nucleotide triphosphate hydrolases"/>
    <property type="match status" value="1"/>
</dbReference>
<dbReference type="SMART" id="SM00173">
    <property type="entry name" value="RAS"/>
    <property type="match status" value="1"/>
</dbReference>
<dbReference type="PANTHER" id="PTHR24072">
    <property type="entry name" value="RHO FAMILY GTPASE"/>
    <property type="match status" value="1"/>
</dbReference>
<dbReference type="SMART" id="SM00174">
    <property type="entry name" value="RHO"/>
    <property type="match status" value="1"/>
</dbReference>
<keyword evidence="6" id="KW-0342">GTP-binding</keyword>
<dbReference type="PRINTS" id="PR00449">
    <property type="entry name" value="RASTRNSFRMNG"/>
</dbReference>
<comment type="subcellular location">
    <subcellularLocation>
        <location evidence="1">Cell membrane</location>
        <topology evidence="1">Lipid-anchor</topology>
        <orientation evidence="1">Cytoplasmic side</orientation>
    </subcellularLocation>
</comment>
<accession>A0A1Y2ECG4</accession>
<evidence type="ECO:0000256" key="9">
    <source>
        <dbReference type="ARBA" id="ARBA00023289"/>
    </source>
</evidence>
<evidence type="ECO:0000256" key="3">
    <source>
        <dbReference type="ARBA" id="ARBA00022475"/>
    </source>
</evidence>
<dbReference type="InParanoid" id="A0A1Y2ECG4"/>
<evidence type="ECO:0000256" key="2">
    <source>
        <dbReference type="ARBA" id="ARBA00010142"/>
    </source>
</evidence>
<keyword evidence="12" id="KW-1185">Reference proteome</keyword>
<dbReference type="Pfam" id="PF00071">
    <property type="entry name" value="Ras"/>
    <property type="match status" value="1"/>
</dbReference>
<dbReference type="OrthoDB" id="8830751at2759"/>
<dbReference type="EMBL" id="MCGR01000057">
    <property type="protein sequence ID" value="ORY69273.1"/>
    <property type="molecule type" value="Genomic_DNA"/>
</dbReference>
<dbReference type="SUPFAM" id="SSF52540">
    <property type="entry name" value="P-loop containing nucleoside triphosphate hydrolases"/>
    <property type="match status" value="1"/>
</dbReference>
<dbReference type="FunCoup" id="A0A1Y2ECG4">
    <property type="interactions" value="272"/>
</dbReference>
<gene>
    <name evidence="11" type="ORF">BCR35DRAFT_308065</name>
</gene>
<dbReference type="Proteomes" id="UP000193467">
    <property type="component" value="Unassembled WGS sequence"/>
</dbReference>
<dbReference type="GO" id="GO:0007264">
    <property type="term" value="P:small GTPase-mediated signal transduction"/>
    <property type="evidence" value="ECO:0007669"/>
    <property type="project" value="InterPro"/>
</dbReference>
<keyword evidence="8" id="KW-0449">Lipoprotein</keyword>
<keyword evidence="4" id="KW-0488">Methylation</keyword>
<evidence type="ECO:0000256" key="5">
    <source>
        <dbReference type="ARBA" id="ARBA00022741"/>
    </source>
</evidence>
<dbReference type="InterPro" id="IPR005225">
    <property type="entry name" value="Small_GTP-bd"/>
</dbReference>
<reference evidence="11 12" key="1">
    <citation type="submission" date="2016-07" db="EMBL/GenBank/DDBJ databases">
        <title>Pervasive Adenine N6-methylation of Active Genes in Fungi.</title>
        <authorList>
            <consortium name="DOE Joint Genome Institute"/>
            <person name="Mondo S.J."/>
            <person name="Dannebaum R.O."/>
            <person name="Kuo R.C."/>
            <person name="Labutti K."/>
            <person name="Haridas S."/>
            <person name="Kuo A."/>
            <person name="Salamov A."/>
            <person name="Ahrendt S.R."/>
            <person name="Lipzen A."/>
            <person name="Sullivan W."/>
            <person name="Andreopoulos W.B."/>
            <person name="Clum A."/>
            <person name="Lindquist E."/>
            <person name="Daum C."/>
            <person name="Ramamoorthy G.K."/>
            <person name="Gryganskyi A."/>
            <person name="Culley D."/>
            <person name="Magnuson J.K."/>
            <person name="James T.Y."/>
            <person name="O'Malley M.A."/>
            <person name="Stajich J.E."/>
            <person name="Spatafora J.W."/>
            <person name="Visel A."/>
            <person name="Grigoriev I.V."/>
        </authorList>
    </citation>
    <scope>NUCLEOTIDE SEQUENCE [LARGE SCALE GENOMIC DNA]</scope>
    <source>
        <strain evidence="11 12">62-1032</strain>
    </source>
</reference>
<dbReference type="InterPro" id="IPR003578">
    <property type="entry name" value="Small_GTPase_Rho"/>
</dbReference>
<dbReference type="GO" id="GO:0005886">
    <property type="term" value="C:plasma membrane"/>
    <property type="evidence" value="ECO:0007669"/>
    <property type="project" value="UniProtKB-SubCell"/>
</dbReference>
<dbReference type="PROSITE" id="PS51421">
    <property type="entry name" value="RAS"/>
    <property type="match status" value="1"/>
</dbReference>
<keyword evidence="7" id="KW-0472">Membrane</keyword>
<feature type="region of interest" description="Disordered" evidence="10">
    <location>
        <begin position="1"/>
        <end position="23"/>
    </location>
</feature>
<organism evidence="11 12">
    <name type="scientific">Leucosporidium creatinivorum</name>
    <dbReference type="NCBI Taxonomy" id="106004"/>
    <lineage>
        <taxon>Eukaryota</taxon>
        <taxon>Fungi</taxon>
        <taxon>Dikarya</taxon>
        <taxon>Basidiomycota</taxon>
        <taxon>Pucciniomycotina</taxon>
        <taxon>Microbotryomycetes</taxon>
        <taxon>Leucosporidiales</taxon>
        <taxon>Leucosporidium</taxon>
    </lineage>
</organism>
<dbReference type="PROSITE" id="PS51420">
    <property type="entry name" value="RHO"/>
    <property type="match status" value="1"/>
</dbReference>
<evidence type="ECO:0000256" key="1">
    <source>
        <dbReference type="ARBA" id="ARBA00004342"/>
    </source>
</evidence>
<dbReference type="STRING" id="106004.A0A1Y2ECG4"/>
<sequence length="247" mass="26921">MPLCGLTSSASSPHEQSNNSGYSNRLSHTFSAGDLGSRTGKPLSRKVVVIGDGACGKTSLLNVFVNGEFPHVYEPTVFENHVAEMVIDGVPIELALWDTAGQEDFARLRSLSYPDTHVILLCFAIDQPVSLENVESKWVDELMEHLPGVKICLVALKCDLREDLRTREKLERTGHGPVEYDEGLNVARRIRASRYLECSAKEDRGVREAFEEAARVAIIARRKGETRGSRPDGHASGGSSGGSCVIA</sequence>
<feature type="region of interest" description="Disordered" evidence="10">
    <location>
        <begin position="223"/>
        <end position="247"/>
    </location>
</feature>
<dbReference type="InterPro" id="IPR027417">
    <property type="entry name" value="P-loop_NTPase"/>
</dbReference>
<dbReference type="PROSITE" id="PS51419">
    <property type="entry name" value="RAB"/>
    <property type="match status" value="1"/>
</dbReference>
<evidence type="ECO:0000256" key="8">
    <source>
        <dbReference type="ARBA" id="ARBA00023288"/>
    </source>
</evidence>
<evidence type="ECO:0000313" key="11">
    <source>
        <dbReference type="EMBL" id="ORY69273.1"/>
    </source>
</evidence>
<feature type="compositionally biased region" description="Basic and acidic residues" evidence="10">
    <location>
        <begin position="223"/>
        <end position="233"/>
    </location>
</feature>
<dbReference type="SMART" id="SM00175">
    <property type="entry name" value="RAB"/>
    <property type="match status" value="1"/>
</dbReference>
<dbReference type="FunFam" id="3.40.50.300:FF:000983">
    <property type="entry name" value="Rho family GTPase"/>
    <property type="match status" value="1"/>
</dbReference>
<dbReference type="InterPro" id="IPR001806">
    <property type="entry name" value="Small_GTPase"/>
</dbReference>
<evidence type="ECO:0000256" key="10">
    <source>
        <dbReference type="SAM" id="MobiDB-lite"/>
    </source>
</evidence>
<evidence type="ECO:0000313" key="12">
    <source>
        <dbReference type="Proteomes" id="UP000193467"/>
    </source>
</evidence>
<dbReference type="GO" id="GO:0003924">
    <property type="term" value="F:GTPase activity"/>
    <property type="evidence" value="ECO:0007669"/>
    <property type="project" value="InterPro"/>
</dbReference>
<dbReference type="AlphaFoldDB" id="A0A1Y2ECG4"/>
<name>A0A1Y2ECG4_9BASI</name>
<keyword evidence="11" id="KW-0378">Hydrolase</keyword>
<dbReference type="GO" id="GO:0005525">
    <property type="term" value="F:GTP binding"/>
    <property type="evidence" value="ECO:0007669"/>
    <property type="project" value="UniProtKB-KW"/>
</dbReference>
<comment type="similarity">
    <text evidence="2">Belongs to the small GTPase superfamily. Rho family.</text>
</comment>